<dbReference type="OrthoDB" id="7957365at2"/>
<evidence type="ECO:0000259" key="1">
    <source>
        <dbReference type="Pfam" id="PF26621"/>
    </source>
</evidence>
<proteinExistence type="predicted"/>
<dbReference type="Proteomes" id="UP000241421">
    <property type="component" value="Unassembled WGS sequence"/>
</dbReference>
<dbReference type="InterPro" id="IPR058511">
    <property type="entry name" value="DUF8198"/>
</dbReference>
<keyword evidence="3" id="KW-1185">Reference proteome</keyword>
<dbReference type="RefSeq" id="WP_106757487.1">
    <property type="nucleotide sequence ID" value="NZ_PXWF02000182.1"/>
</dbReference>
<reference evidence="2 3" key="1">
    <citation type="submission" date="2018-04" db="EMBL/GenBank/DDBJ databases">
        <title>Massilia violaceinigra sp. nov., a novel purple-pigmented bacterium isolated from Tianshan glacier, Xinjiang, China.</title>
        <authorList>
            <person name="Wang H."/>
        </authorList>
    </citation>
    <scope>NUCLEOTIDE SEQUENCE [LARGE SCALE GENOMIC DNA]</scope>
    <source>
        <strain evidence="2 3">B448-2</strain>
    </source>
</reference>
<protein>
    <recommendedName>
        <fullName evidence="1">DUF8198 domain-containing protein</fullName>
    </recommendedName>
</protein>
<evidence type="ECO:0000313" key="2">
    <source>
        <dbReference type="EMBL" id="PWF48524.1"/>
    </source>
</evidence>
<comment type="caution">
    <text evidence="2">The sequence shown here is derived from an EMBL/GenBank/DDBJ whole genome shotgun (WGS) entry which is preliminary data.</text>
</comment>
<dbReference type="EMBL" id="PXWF02000182">
    <property type="protein sequence ID" value="PWF48524.1"/>
    <property type="molecule type" value="Genomic_DNA"/>
</dbReference>
<dbReference type="NCBIfam" id="NF047641">
    <property type="entry name" value="FFLEE_fam"/>
    <property type="match status" value="1"/>
</dbReference>
<dbReference type="AlphaFoldDB" id="A0A2U2HLX9"/>
<organism evidence="2 3">
    <name type="scientific">Massilia glaciei</name>
    <dbReference type="NCBI Taxonomy" id="1524097"/>
    <lineage>
        <taxon>Bacteria</taxon>
        <taxon>Pseudomonadati</taxon>
        <taxon>Pseudomonadota</taxon>
        <taxon>Betaproteobacteria</taxon>
        <taxon>Burkholderiales</taxon>
        <taxon>Oxalobacteraceae</taxon>
        <taxon>Telluria group</taxon>
        <taxon>Massilia</taxon>
    </lineage>
</organism>
<gene>
    <name evidence="2" type="ORF">C7C56_011200</name>
</gene>
<name>A0A2U2HLX9_9BURK</name>
<accession>A0A2U2HLX9</accession>
<dbReference type="Pfam" id="PF26621">
    <property type="entry name" value="DUF8198"/>
    <property type="match status" value="1"/>
</dbReference>
<evidence type="ECO:0000313" key="3">
    <source>
        <dbReference type="Proteomes" id="UP000241421"/>
    </source>
</evidence>
<sequence>MGKEKLVHTLEQQLKAVKAERLEAKREPALLAARTALKRFQSARLAATHADLLAGRDTHDAAVYFLEELYGAHDLSQRDVDLERIIPTLQRLLSYEALRAITDAIVLDALSERLDTAMARELGTAFDEDDYARAYRSVGEPQERARQLDLVRQLGESLCDLVRIPLLSMTLKVMRGPARLARLGDLHEFLERGFTTFKKMREPNRFVATICARERQAMDNLFEGRADPFRVG</sequence>
<feature type="domain" description="DUF8198" evidence="1">
    <location>
        <begin position="23"/>
        <end position="228"/>
    </location>
</feature>
<dbReference type="InterPro" id="IPR058063">
    <property type="entry name" value="FFLEE_fam"/>
</dbReference>